<reference evidence="1 2" key="1">
    <citation type="submission" date="2022-10" db="EMBL/GenBank/DDBJ databases">
        <title>paucibacter sp. hw8 Genome sequencing.</title>
        <authorList>
            <person name="Park S."/>
        </authorList>
    </citation>
    <scope>NUCLEOTIDE SEQUENCE [LARGE SCALE GENOMIC DNA]</scope>
    <source>
        <strain evidence="2">hw8</strain>
    </source>
</reference>
<organism evidence="1 2">
    <name type="scientific">Roseateles koreensis</name>
    <dbReference type="NCBI Taxonomy" id="2987526"/>
    <lineage>
        <taxon>Bacteria</taxon>
        <taxon>Pseudomonadati</taxon>
        <taxon>Pseudomonadota</taxon>
        <taxon>Betaproteobacteria</taxon>
        <taxon>Burkholderiales</taxon>
        <taxon>Sphaerotilaceae</taxon>
        <taxon>Roseateles</taxon>
    </lineage>
</organism>
<gene>
    <name evidence="1" type="ORF">PRZ01_05100</name>
</gene>
<dbReference type="Proteomes" id="UP001219862">
    <property type="component" value="Unassembled WGS sequence"/>
</dbReference>
<keyword evidence="2" id="KW-1185">Reference proteome</keyword>
<protein>
    <submittedName>
        <fullName evidence="1">Uncharacterized protein</fullName>
    </submittedName>
</protein>
<name>A0ABT5KNQ9_9BURK</name>
<comment type="caution">
    <text evidence="1">The sequence shown here is derived from an EMBL/GenBank/DDBJ whole genome shotgun (WGS) entry which is preliminary data.</text>
</comment>
<evidence type="ECO:0000313" key="1">
    <source>
        <dbReference type="EMBL" id="MDC8784560.1"/>
    </source>
</evidence>
<accession>A0ABT5KNQ9</accession>
<evidence type="ECO:0000313" key="2">
    <source>
        <dbReference type="Proteomes" id="UP001219862"/>
    </source>
</evidence>
<dbReference type="RefSeq" id="WP_273595682.1">
    <property type="nucleotide sequence ID" value="NZ_JAQQXS010000004.1"/>
</dbReference>
<dbReference type="EMBL" id="JAQQXS010000004">
    <property type="protein sequence ID" value="MDC8784560.1"/>
    <property type="molecule type" value="Genomic_DNA"/>
</dbReference>
<proteinExistence type="predicted"/>
<sequence length="82" mass="9394">MLRLRDLHGAHDSRASCLTTHHSWCQRLARLLTRFHRQHAPEDKWATLDVYGDAGAPEGALLYVNNKLTDKLHGIARRVTRP</sequence>